<evidence type="ECO:0000259" key="13">
    <source>
        <dbReference type="Pfam" id="PF17902"/>
    </source>
</evidence>
<feature type="region of interest" description="Disordered" evidence="12">
    <location>
        <begin position="1"/>
        <end position="26"/>
    </location>
</feature>
<gene>
    <name evidence="15" type="ORF">COCON_G00069540</name>
</gene>
<dbReference type="InterPro" id="IPR041615">
    <property type="entry name" value="Desmoplakin_SH3"/>
</dbReference>
<sequence>MSSYGSQKGLNSLPRRSTSRSDVTGGNYPYARSVEIQGGNGYGGEYAGGYNTISYHKTSGGGGYGGSYQVSPVHQRASLLQQQCQDYLNKAEMILQSGADAGRVMMETEKYMAMSTDVIHQLKGCAMELRQIGQPNESIVRSVEVFQDQLRAIHYAMNGTTVRKKSSLGWEDPGPSFHDAMGWIGQQKRLIETSSWGDTSDVIDQQLVSHSKFHSTIQRSPEVDKARDELIQKGDKAALNALEQEWDSLQKLSFTRTSQLRDLQKIIEEISREIMWVNEREEEELMFNWGDKNIDDYIPKKQESYSKLMSDLEEKEKQLNKLKHKVDGLLKNNHPASDKIEAYMDTLQTQWSWLLQITKCIQVHLKENAAYSQFFKEAHETHSKLLKEHENVRKKFTCDKTTPLETLQEMVKNLEKEKERIIENKRQVQHLVNKSKSIVRLRPRNPEEKNTGATLVKALCDYMQDQKGIYKDNEGILKDNSERSKWQVMGPGGLEMTIPSVCLLIPPPNPLSISLANKNEQYYDAILGIWNQLYINIKSLISWQLCLKDIEYINSLTINMISKMRPEEYRKIIKNMETHFQEFQRHSKGSDLFVEDDKQLIETQFTGAQTHYDDLVVHLPAFKPPGVKEDEVKEKEAPVVKEVPRPDLKLTLLTELQLLRQRLEAAEDNVSQHPQMPMGEDGLLACSQRLLRLDSIEQDVDSIRDDYLKLKEKILKKLEGIPDPDKVKYLRMELNLINQKLGSLEGFSSSHTERMKKQMTLLQALMQGEDVIKVYEARLTEKETTSLDPDEVEEYMTTLKLMKSELEQKSRIMGKMETELSSCVGFNSLEGHSCPKCELELSKYTELVGQMSDRWLRIHGQIDSRLVDMENYLLELKQYRDSSSSLNGWIDTTRQRQDALQGAKFEDEAVLTEHITQQKALNSEIKVKRGDVEDVFKDGSTCASTIKDCELQLASYSSGLETLLNIPIKRTMLQSPATIITEEASDLQARYVGLLTSSNDYGKFLAEMLKYMQELKIRNTRIELLEEQLRILQEEMEEQNQKNKSLEALLAKFQKELTESKDQLLSMEEVKRTHDLECHAARDNLSATSNQIAELNDKLARLNQLLEEEQRKKKLLEETYKYHQEEYEVIIRKRQKELEEVNCAKIDVENTVRDKDREIERLRMQLENEASRLRELESELSKVRKQYSQEVTDLKTTYESEIHVTKMHIQNASKQSEDDSSALRTQYEELENEKRDLQEELKRLRLSMKEVETQRRRAEEEVRQKRSAGTEETKIRTEMTVQIDTLIKERDEIELKHKESLAGANRMIQEKNKELSTLTQNLEEEYKRKRALEAEIANLKLALKDLQTEYESSIQVINELKVSSSEVTTVKVELQKQASERSKAEKSIAGLQSNINDLQKMLAAAKAEAERYRTASLEEASRRQRVESELNNVRLSITEYTTTISSLKKQQEEASTTDRKSEQDRRSLQENLDKSLREHKATSEKLAQLSAELKALQQQLAQEQARVREANLRNETLYKAMEEKSKALNSNTTEIGNLQSLTQKLTKERLMLEEELRALRQELGDLKKSKESSSQETIAQISALQLQLQNSSKSSLEYQKMMEEVTKEREKLRLEIEKIQRQMTEASKKMQESQGRYDLILKERDSLLLKMKQLEQDQAKRKKNDEELNRIKVTLESELRLKKSLQEENKKIRKDFEHWKAQYELKEKLVKQYESEKGTLHKEKTSLTMEIERLLSELKLVEERYKVKMKSTETEMKDLASLRDSLQAELRKLKQRPNVYNKQTQTEMDTVDGSTLLFDGIRRKVTAHQLHDCGIIDKATLGQLLKGKKTVEEVALDIKLYLKGTGTIAGMGGPEGKMSFTEAKNKDVLTPQCASRLLEAQAATGFIIDPKENKKMPVDVAVTKHLVDFQDRDLLLTAENACTGFKDPSTGKLLSAGQAMKKGWIDLETTLRLLQAQESVGGIIDPVLSVFLTKDGALDRDLIDQELYSALNKRPRCYIEPVTQEDASYIDLKKKCRTDSATGLLLLSAPQKPIMVKGLRREVSVNELVDSRLLEPSDVDNLRAGKISSEDIQIRLRQYLRGSACIAGIYDEASGRTLPIYQAMKDELLRPGTTLELLEAQAAAGFMLDPVNNLYLTVEEAVQKGLVGKEYKDKLLSAERAVTGYTDPASGKPISLFQAIDIGLIEKGHGIRLLEAQIASGGIIDPKFSHRIDVDVAYQRGYFDKEMSSILISEDDDTKGFFDPNTQENLTYLQLKNRCITDKKTGLVLLPLLDKKKRQSTQKNTLRKRRVVIVDPDTNKEMTVKEAYDKDLIDYETYIELSEQECEWEEITITDPDGSIRYVVIDRKTGIQYDIDDCLEQGLIDQATFEKYRSKVINLTQFMDILTKKARSVTSSTSTETSISSSTLRSAPPQPAGSAQPAGSRQPAGSTQQASSTKCTTTTQSTTTVQRTSTTQRTSTSKYISTAQVDSAALPGSTQIEPPLSPNSLKHIASISIILASPTEVLDEQVPIGAIFDADNLEKITIMEALHRGILDTITAQRLLEAQACTGGIIDHNTGKRFSVQEAARQGIIDDDMATKLKPAQKAFFGFEDVKTKRKMSAVEAIKERWLPYGAGQRFLEFQYVTGGLFDPEIQKRRTLQDVVQKGWLDSRGAQKLQDTRHHSKNLTCPKTKLKISYKEAMDNCMEEEDSGLKMLHATSMSSKGISSPYNVSSAPGSRSGSRPGSRRGSIDLSSKYSFSYSFSSRSAC</sequence>
<dbReference type="Gene3D" id="3.30.160.780">
    <property type="match status" value="1"/>
</dbReference>
<dbReference type="GO" id="GO:0002934">
    <property type="term" value="P:desmosome organization"/>
    <property type="evidence" value="ECO:0007669"/>
    <property type="project" value="UniProtKB-ARBA"/>
</dbReference>
<protein>
    <recommendedName>
        <fullName evidence="17">Desmoplakin</fullName>
    </recommendedName>
</protein>
<dbReference type="GO" id="GO:0005198">
    <property type="term" value="F:structural molecule activity"/>
    <property type="evidence" value="ECO:0007669"/>
    <property type="project" value="TreeGrafter"/>
</dbReference>
<evidence type="ECO:0000256" key="1">
    <source>
        <dbReference type="ARBA" id="ARBA00004236"/>
    </source>
</evidence>
<dbReference type="GO" id="GO:0060047">
    <property type="term" value="P:heart contraction"/>
    <property type="evidence" value="ECO:0007669"/>
    <property type="project" value="UniProtKB-ARBA"/>
</dbReference>
<evidence type="ECO:0000256" key="11">
    <source>
        <dbReference type="SAM" id="Coils"/>
    </source>
</evidence>
<feature type="domain" description="Desmoplakin spectrin-like" evidence="14">
    <location>
        <begin position="541"/>
        <end position="617"/>
    </location>
</feature>
<dbReference type="GO" id="GO:0061436">
    <property type="term" value="P:establishment of skin barrier"/>
    <property type="evidence" value="ECO:0007669"/>
    <property type="project" value="UniProtKB-ARBA"/>
</dbReference>
<dbReference type="Pfam" id="PF21019">
    <property type="entry name" value="Spectrin_3"/>
    <property type="match status" value="1"/>
</dbReference>
<name>A0A9Q1I4E0_CONCO</name>
<dbReference type="InterPro" id="IPR043197">
    <property type="entry name" value="Plakin"/>
</dbReference>
<feature type="compositionally biased region" description="Polar residues" evidence="12">
    <location>
        <begin position="2703"/>
        <end position="2712"/>
    </location>
</feature>
<dbReference type="PANTHER" id="PTHR23169">
    <property type="entry name" value="ENVOPLAKIN"/>
    <property type="match status" value="1"/>
</dbReference>
<dbReference type="GO" id="GO:0005886">
    <property type="term" value="C:plasma membrane"/>
    <property type="evidence" value="ECO:0007669"/>
    <property type="project" value="UniProtKB-SubCell"/>
</dbReference>
<dbReference type="Pfam" id="PF17902">
    <property type="entry name" value="SH3_10"/>
    <property type="match status" value="1"/>
</dbReference>
<dbReference type="CDD" id="cd00176">
    <property type="entry name" value="SPEC"/>
    <property type="match status" value="1"/>
</dbReference>
<dbReference type="Proteomes" id="UP001152803">
    <property type="component" value="Unassembled WGS sequence"/>
</dbReference>
<dbReference type="GO" id="GO:0030057">
    <property type="term" value="C:desmosome"/>
    <property type="evidence" value="ECO:0007669"/>
    <property type="project" value="UniProtKB-SubCell"/>
</dbReference>
<dbReference type="SUPFAM" id="SSF75399">
    <property type="entry name" value="Plakin repeat"/>
    <property type="match status" value="4"/>
</dbReference>
<proteinExistence type="inferred from homology"/>
<feature type="region of interest" description="Disordered" evidence="12">
    <location>
        <begin position="1445"/>
        <end position="1470"/>
    </location>
</feature>
<feature type="domain" description="Desmoplakin SH3" evidence="13">
    <location>
        <begin position="442"/>
        <end position="506"/>
    </location>
</feature>
<feature type="compositionally biased region" description="Basic and acidic residues" evidence="12">
    <location>
        <begin position="1449"/>
        <end position="1470"/>
    </location>
</feature>
<evidence type="ECO:0000256" key="5">
    <source>
        <dbReference type="ARBA" id="ARBA00022553"/>
    </source>
</evidence>
<dbReference type="Gene3D" id="1.20.58.60">
    <property type="match status" value="3"/>
</dbReference>
<reference evidence="15" key="1">
    <citation type="journal article" date="2023" name="Science">
        <title>Genome structures resolve the early diversification of teleost fishes.</title>
        <authorList>
            <person name="Parey E."/>
            <person name="Louis A."/>
            <person name="Montfort J."/>
            <person name="Bouchez O."/>
            <person name="Roques C."/>
            <person name="Iampietro C."/>
            <person name="Lluch J."/>
            <person name="Castinel A."/>
            <person name="Donnadieu C."/>
            <person name="Desvignes T."/>
            <person name="Floi Bucao C."/>
            <person name="Jouanno E."/>
            <person name="Wen M."/>
            <person name="Mejri S."/>
            <person name="Dirks R."/>
            <person name="Jansen H."/>
            <person name="Henkel C."/>
            <person name="Chen W.J."/>
            <person name="Zahm M."/>
            <person name="Cabau C."/>
            <person name="Klopp C."/>
            <person name="Thompson A.W."/>
            <person name="Robinson-Rechavi M."/>
            <person name="Braasch I."/>
            <person name="Lecointre G."/>
            <person name="Bobe J."/>
            <person name="Postlethwait J.H."/>
            <person name="Berthelot C."/>
            <person name="Roest Crollius H."/>
            <person name="Guiguen Y."/>
        </authorList>
    </citation>
    <scope>NUCLEOTIDE SEQUENCE</scope>
    <source>
        <strain evidence="15">Concon-B</strain>
    </source>
</reference>
<evidence type="ECO:0000256" key="9">
    <source>
        <dbReference type="ARBA" id="ARBA00023136"/>
    </source>
</evidence>
<dbReference type="InterPro" id="IPR035915">
    <property type="entry name" value="Plakin_repeat_sf"/>
</dbReference>
<organism evidence="15 16">
    <name type="scientific">Conger conger</name>
    <name type="common">Conger eel</name>
    <name type="synonym">Muraena conger</name>
    <dbReference type="NCBI Taxonomy" id="82655"/>
    <lineage>
        <taxon>Eukaryota</taxon>
        <taxon>Metazoa</taxon>
        <taxon>Chordata</taxon>
        <taxon>Craniata</taxon>
        <taxon>Vertebrata</taxon>
        <taxon>Euteleostomi</taxon>
        <taxon>Actinopterygii</taxon>
        <taxon>Neopterygii</taxon>
        <taxon>Teleostei</taxon>
        <taxon>Anguilliformes</taxon>
        <taxon>Congridae</taxon>
        <taxon>Conger</taxon>
    </lineage>
</organism>
<feature type="region of interest" description="Disordered" evidence="12">
    <location>
        <begin position="2390"/>
        <end position="2462"/>
    </location>
</feature>
<evidence type="ECO:0008006" key="17">
    <source>
        <dbReference type="Google" id="ProtNLM"/>
    </source>
</evidence>
<dbReference type="InterPro" id="IPR041573">
    <property type="entry name" value="Desmoplakin_Spectrin-like"/>
</dbReference>
<feature type="region of interest" description="Disordered" evidence="12">
    <location>
        <begin position="1252"/>
        <end position="1274"/>
    </location>
</feature>
<dbReference type="FunFam" id="3.30.160.780:FF:000001">
    <property type="entry name" value="Plectin a"/>
    <property type="match status" value="1"/>
</dbReference>
<feature type="coiled-coil region" evidence="11">
    <location>
        <begin position="305"/>
        <end position="332"/>
    </location>
</feature>
<dbReference type="Gene3D" id="3.90.1290.10">
    <property type="entry name" value="Plakin repeat"/>
    <property type="match status" value="3"/>
</dbReference>
<dbReference type="EMBL" id="JAFJMO010000004">
    <property type="protein sequence ID" value="KAJ8279888.1"/>
    <property type="molecule type" value="Genomic_DNA"/>
</dbReference>
<dbReference type="InterPro" id="IPR001101">
    <property type="entry name" value="Plectin_repeat"/>
</dbReference>
<feature type="compositionally biased region" description="Low complexity" evidence="12">
    <location>
        <begin position="2713"/>
        <end position="2733"/>
    </location>
</feature>
<comment type="caution">
    <text evidence="15">The sequence shown here is derived from an EMBL/GenBank/DDBJ whole genome shotgun (WGS) entry which is preliminary data.</text>
</comment>
<evidence type="ECO:0000256" key="7">
    <source>
        <dbReference type="ARBA" id="ARBA00022949"/>
    </source>
</evidence>
<evidence type="ECO:0000256" key="8">
    <source>
        <dbReference type="ARBA" id="ARBA00023054"/>
    </source>
</evidence>
<dbReference type="Gene3D" id="1.20.58.1060">
    <property type="match status" value="1"/>
</dbReference>
<dbReference type="FunFam" id="3.90.1290.10:FF:000001">
    <property type="entry name" value="Plectin a"/>
    <property type="match status" value="2"/>
</dbReference>
<evidence type="ECO:0000313" key="15">
    <source>
        <dbReference type="EMBL" id="KAJ8279888.1"/>
    </source>
</evidence>
<evidence type="ECO:0000256" key="6">
    <source>
        <dbReference type="ARBA" id="ARBA00022737"/>
    </source>
</evidence>
<dbReference type="GO" id="GO:0014704">
    <property type="term" value="C:intercalated disc"/>
    <property type="evidence" value="ECO:0007669"/>
    <property type="project" value="TreeGrafter"/>
</dbReference>
<dbReference type="GO" id="GO:0005737">
    <property type="term" value="C:cytoplasm"/>
    <property type="evidence" value="ECO:0007669"/>
    <property type="project" value="TreeGrafter"/>
</dbReference>
<dbReference type="GO" id="GO:0031101">
    <property type="term" value="P:fin regeneration"/>
    <property type="evidence" value="ECO:0007669"/>
    <property type="project" value="UniProtKB-ARBA"/>
</dbReference>
<dbReference type="Pfam" id="PF21097">
    <property type="entry name" value="SR_plectin_7"/>
    <property type="match status" value="1"/>
</dbReference>
<dbReference type="SMART" id="SM00250">
    <property type="entry name" value="PLEC"/>
    <property type="match status" value="15"/>
</dbReference>
<feature type="coiled-coil region" evidence="11">
    <location>
        <begin position="1301"/>
        <end position="1415"/>
    </location>
</feature>
<evidence type="ECO:0000256" key="4">
    <source>
        <dbReference type="ARBA" id="ARBA00022475"/>
    </source>
</evidence>
<dbReference type="Pfam" id="PF18373">
    <property type="entry name" value="Spectrin_2"/>
    <property type="match status" value="1"/>
</dbReference>
<evidence type="ECO:0000256" key="2">
    <source>
        <dbReference type="ARBA" id="ARBA00004568"/>
    </source>
</evidence>
<dbReference type="FunFam" id="1.20.58.60:FF:000010">
    <property type="entry name" value="plectin isoform X2"/>
    <property type="match status" value="1"/>
</dbReference>
<comment type="subcellular location">
    <subcellularLocation>
        <location evidence="2">Cell junction</location>
        <location evidence="2">Desmosome</location>
    </subcellularLocation>
    <subcellularLocation>
        <location evidence="1">Cell membrane</location>
    </subcellularLocation>
</comment>
<feature type="coiled-coil region" evidence="11">
    <location>
        <begin position="404"/>
        <end position="434"/>
    </location>
</feature>
<dbReference type="GO" id="GO:0042060">
    <property type="term" value="P:wound healing"/>
    <property type="evidence" value="ECO:0007669"/>
    <property type="project" value="TreeGrafter"/>
</dbReference>
<feature type="compositionally biased region" description="Polar residues" evidence="12">
    <location>
        <begin position="1"/>
        <end position="24"/>
    </location>
</feature>
<keyword evidence="4" id="KW-1003">Cell membrane</keyword>
<evidence type="ECO:0000256" key="10">
    <source>
        <dbReference type="ARBA" id="ARBA00056058"/>
    </source>
</evidence>
<dbReference type="GO" id="GO:0045104">
    <property type="term" value="P:intermediate filament cytoskeleton organization"/>
    <property type="evidence" value="ECO:0007669"/>
    <property type="project" value="InterPro"/>
</dbReference>
<accession>A0A9Q1I4E0</accession>
<evidence type="ECO:0000256" key="12">
    <source>
        <dbReference type="SAM" id="MobiDB-lite"/>
    </source>
</evidence>
<dbReference type="FunFam" id="3.90.1290.10:FF:000002">
    <property type="entry name" value="Plectin a"/>
    <property type="match status" value="1"/>
</dbReference>
<dbReference type="InterPro" id="IPR018159">
    <property type="entry name" value="Spectrin/alpha-actinin"/>
</dbReference>
<comment type="similarity">
    <text evidence="3">Belongs to the plakin or cytolinker family.</text>
</comment>
<keyword evidence="7" id="KW-0965">Cell junction</keyword>
<evidence type="ECO:0000256" key="3">
    <source>
        <dbReference type="ARBA" id="ARBA00009109"/>
    </source>
</evidence>
<keyword evidence="8 11" id="KW-0175">Coiled coil</keyword>
<dbReference type="Pfam" id="PF00681">
    <property type="entry name" value="Plectin"/>
    <property type="match status" value="8"/>
</dbReference>
<comment type="function">
    <text evidence="10">Involved in the organization of desmosome cell-cell junctions. Of particular importance in cell adhesion in the skin and during cardiac development. May also play a role in the regulation of Wnt, TGF-beta and Hippo signaling pathways.</text>
</comment>
<keyword evidence="9" id="KW-0472">Membrane</keyword>
<dbReference type="SUPFAM" id="SSF46966">
    <property type="entry name" value="Spectrin repeat"/>
    <property type="match status" value="3"/>
</dbReference>
<feature type="region of interest" description="Disordered" evidence="12">
    <location>
        <begin position="2703"/>
        <end position="2733"/>
    </location>
</feature>
<dbReference type="GO" id="GO:0098609">
    <property type="term" value="P:cell-cell adhesion"/>
    <property type="evidence" value="ECO:0007669"/>
    <property type="project" value="TreeGrafter"/>
</dbReference>
<dbReference type="OrthoDB" id="8938928at2759"/>
<evidence type="ECO:0000313" key="16">
    <source>
        <dbReference type="Proteomes" id="UP001152803"/>
    </source>
</evidence>
<dbReference type="Gene3D" id="2.30.30.40">
    <property type="entry name" value="SH3 Domains"/>
    <property type="match status" value="1"/>
</dbReference>
<keyword evidence="6" id="KW-0677">Repeat</keyword>
<keyword evidence="16" id="KW-1185">Reference proteome</keyword>
<keyword evidence="5" id="KW-0597">Phosphoprotein</keyword>
<evidence type="ECO:0000259" key="14">
    <source>
        <dbReference type="Pfam" id="PF18373"/>
    </source>
</evidence>
<dbReference type="GO" id="GO:0005882">
    <property type="term" value="C:intermediate filament"/>
    <property type="evidence" value="ECO:0007669"/>
    <property type="project" value="TreeGrafter"/>
</dbReference>
<dbReference type="SMART" id="SM00150">
    <property type="entry name" value="SPEC"/>
    <property type="match status" value="2"/>
</dbReference>
<feature type="compositionally biased region" description="Low complexity" evidence="12">
    <location>
        <begin position="2392"/>
        <end position="2461"/>
    </location>
</feature>
<dbReference type="PANTHER" id="PTHR23169:SF26">
    <property type="entry name" value="DESMOPLAKIN"/>
    <property type="match status" value="1"/>
</dbReference>